<dbReference type="PANTHER" id="PTHR38695">
    <property type="entry name" value="AMINO ACID PERMEASE_ SLC12A DOMAIN-CONTAINING PROTEIN"/>
    <property type="match status" value="1"/>
</dbReference>
<dbReference type="AlphaFoldDB" id="A0A2H5Y4G3"/>
<evidence type="ECO:0000256" key="1">
    <source>
        <dbReference type="SAM" id="MobiDB-lite"/>
    </source>
</evidence>
<evidence type="ECO:0000259" key="2">
    <source>
        <dbReference type="Pfam" id="PF17648"/>
    </source>
</evidence>
<feature type="domain" description="Luciferase" evidence="2">
    <location>
        <begin position="80"/>
        <end position="149"/>
    </location>
</feature>
<dbReference type="PANTHER" id="PTHR38695:SF1">
    <property type="entry name" value="AMINO ACID PERMEASE_ SLC12A DOMAIN-CONTAINING PROTEIN"/>
    <property type="match status" value="1"/>
</dbReference>
<sequence>MDRLEDLPTRVGERPLTRQPMPHQQLTQNAPPALQEALFERARALPGVRVAPSRVSVPGARAFYLEPEWARGPSEAFILGHEFAHLHPPYDGSLHLTLPPEQAERVVERGWGEFHPLVAQGALPPTYVMVYGPRDETELEVVWRIFRASYAFARGEGMKPARAGGNG</sequence>
<proteinExistence type="predicted"/>
<dbReference type="EMBL" id="BEHY01000007">
    <property type="protein sequence ID" value="GBD08326.1"/>
    <property type="molecule type" value="Genomic_DNA"/>
</dbReference>
<feature type="compositionally biased region" description="Basic and acidic residues" evidence="1">
    <location>
        <begin position="1"/>
        <end position="16"/>
    </location>
</feature>
<comment type="caution">
    <text evidence="3">The sequence shown here is derived from an EMBL/GenBank/DDBJ whole genome shotgun (WGS) entry which is preliminary data.</text>
</comment>
<evidence type="ECO:0000313" key="4">
    <source>
        <dbReference type="Proteomes" id="UP000236642"/>
    </source>
</evidence>
<gene>
    <name evidence="3" type="ORF">HRbin22_00560</name>
</gene>
<organism evidence="3 4">
    <name type="scientific">Candidatus Thermoflexus japonica</name>
    <dbReference type="NCBI Taxonomy" id="2035417"/>
    <lineage>
        <taxon>Bacteria</taxon>
        <taxon>Bacillati</taxon>
        <taxon>Chloroflexota</taxon>
        <taxon>Thermoflexia</taxon>
        <taxon>Thermoflexales</taxon>
        <taxon>Thermoflexaceae</taxon>
        <taxon>Thermoflexus</taxon>
    </lineage>
</organism>
<protein>
    <recommendedName>
        <fullName evidence="2">Luciferase domain-containing protein</fullName>
    </recommendedName>
</protein>
<evidence type="ECO:0000313" key="3">
    <source>
        <dbReference type="EMBL" id="GBD08326.1"/>
    </source>
</evidence>
<reference evidence="4" key="1">
    <citation type="submission" date="2017-09" db="EMBL/GenBank/DDBJ databases">
        <title>Metaegenomics of thermophilic ammonia-oxidizing enrichment culture.</title>
        <authorList>
            <person name="Kato S."/>
            <person name="Suzuki K."/>
        </authorList>
    </citation>
    <scope>NUCLEOTIDE SEQUENCE [LARGE SCALE GENOMIC DNA]</scope>
</reference>
<accession>A0A2H5Y4G3</accession>
<dbReference type="InterPro" id="IPR040841">
    <property type="entry name" value="Luciferase_dom"/>
</dbReference>
<dbReference type="Proteomes" id="UP000236642">
    <property type="component" value="Unassembled WGS sequence"/>
</dbReference>
<feature type="region of interest" description="Disordered" evidence="1">
    <location>
        <begin position="1"/>
        <end position="28"/>
    </location>
</feature>
<name>A0A2H5Y4G3_9CHLR</name>
<dbReference type="Pfam" id="PF17648">
    <property type="entry name" value="Luciferase"/>
    <property type="match status" value="1"/>
</dbReference>
<dbReference type="InterPro" id="IPR048273">
    <property type="entry name" value="Luciferase"/>
</dbReference>